<keyword evidence="2" id="KW-0732">Signal</keyword>
<evidence type="ECO:0000256" key="1">
    <source>
        <dbReference type="ARBA" id="ARBA00023157"/>
    </source>
</evidence>
<dbReference type="Pfam" id="PF00059">
    <property type="entry name" value="Lectin_C"/>
    <property type="match status" value="2"/>
</dbReference>
<dbReference type="InterPro" id="IPR016186">
    <property type="entry name" value="C-type_lectin-like/link_sf"/>
</dbReference>
<proteinExistence type="predicted"/>
<comment type="caution">
    <text evidence="4">The sequence shown here is derived from an EMBL/GenBank/DDBJ whole genome shotgun (WGS) entry which is preliminary data.</text>
</comment>
<evidence type="ECO:0000313" key="4">
    <source>
        <dbReference type="EMBL" id="KAJ8715415.1"/>
    </source>
</evidence>
<dbReference type="SMART" id="SM00034">
    <property type="entry name" value="CLECT"/>
    <property type="match status" value="2"/>
</dbReference>
<dbReference type="Gene3D" id="3.10.100.10">
    <property type="entry name" value="Mannose-Binding Protein A, subunit A"/>
    <property type="match status" value="2"/>
</dbReference>
<dbReference type="AlphaFoldDB" id="A0AAD8DR28"/>
<feature type="signal peptide" evidence="2">
    <location>
        <begin position="1"/>
        <end position="23"/>
    </location>
</feature>
<organism evidence="4 5">
    <name type="scientific">Mythimna separata</name>
    <name type="common">Oriental armyworm</name>
    <name type="synonym">Pseudaletia separata</name>
    <dbReference type="NCBI Taxonomy" id="271217"/>
    <lineage>
        <taxon>Eukaryota</taxon>
        <taxon>Metazoa</taxon>
        <taxon>Ecdysozoa</taxon>
        <taxon>Arthropoda</taxon>
        <taxon>Hexapoda</taxon>
        <taxon>Insecta</taxon>
        <taxon>Pterygota</taxon>
        <taxon>Neoptera</taxon>
        <taxon>Endopterygota</taxon>
        <taxon>Lepidoptera</taxon>
        <taxon>Glossata</taxon>
        <taxon>Ditrysia</taxon>
        <taxon>Noctuoidea</taxon>
        <taxon>Noctuidae</taxon>
        <taxon>Noctuinae</taxon>
        <taxon>Hadenini</taxon>
        <taxon>Mythimna</taxon>
    </lineage>
</organism>
<evidence type="ECO:0000313" key="5">
    <source>
        <dbReference type="Proteomes" id="UP001231518"/>
    </source>
</evidence>
<dbReference type="PANTHER" id="PTHR22803">
    <property type="entry name" value="MANNOSE, PHOSPHOLIPASE, LECTIN RECEPTOR RELATED"/>
    <property type="match status" value="1"/>
</dbReference>
<dbReference type="SUPFAM" id="SSF56436">
    <property type="entry name" value="C-type lectin-like"/>
    <property type="match status" value="2"/>
</dbReference>
<dbReference type="CDD" id="cd00037">
    <property type="entry name" value="CLECT"/>
    <property type="match status" value="2"/>
</dbReference>
<evidence type="ECO:0000256" key="2">
    <source>
        <dbReference type="SAM" id="SignalP"/>
    </source>
</evidence>
<dbReference type="PROSITE" id="PS00615">
    <property type="entry name" value="C_TYPE_LECTIN_1"/>
    <property type="match status" value="2"/>
</dbReference>
<dbReference type="InterPro" id="IPR001304">
    <property type="entry name" value="C-type_lectin-like"/>
</dbReference>
<gene>
    <name evidence="4" type="ORF">PYW07_009897</name>
</gene>
<evidence type="ECO:0000259" key="3">
    <source>
        <dbReference type="PROSITE" id="PS50041"/>
    </source>
</evidence>
<sequence length="323" mass="36527">MKSWINSFVLLFLLNLDGSFGFAEEPRLFRCDYRYSSAAKGWFKYFDVPVTWFDARMRCAMEGAVLASPTTPQLKVEITRFIKPTDNEEALYEVFTGIHATLASGDYHTIEGTPLSAIPRTWAPNEPDNKDNKERCLTLNSIGQLADVWCNETRPFVCYRAEYSRLNINECGTIDPEYHLDRRTHKCYKFHKDGKVFGQAALACSAEGGHLAIINSQTEATVLKELYAKYPDSSLVGIYWKAVALIGFYDWSDHTEWRTIHGQTLTEAGYAKFGPGNPDNLYGNQYCGAMFRSGDLDDMFCDQVAAFICEKSPDYNAACSLQN</sequence>
<feature type="domain" description="C-type lectin" evidence="3">
    <location>
        <begin position="43"/>
        <end position="159"/>
    </location>
</feature>
<protein>
    <recommendedName>
        <fullName evidence="3">C-type lectin domain-containing protein</fullName>
    </recommendedName>
</protein>
<dbReference type="InterPro" id="IPR050111">
    <property type="entry name" value="C-type_lectin/snaclec_domain"/>
</dbReference>
<keyword evidence="5" id="KW-1185">Reference proteome</keyword>
<feature type="chain" id="PRO_5041935349" description="C-type lectin domain-containing protein" evidence="2">
    <location>
        <begin position="24"/>
        <end position="323"/>
    </location>
</feature>
<dbReference type="Proteomes" id="UP001231518">
    <property type="component" value="Chromosome 24"/>
</dbReference>
<dbReference type="InterPro" id="IPR018378">
    <property type="entry name" value="C-type_lectin_CS"/>
</dbReference>
<dbReference type="PROSITE" id="PS50041">
    <property type="entry name" value="C_TYPE_LECTIN_2"/>
    <property type="match status" value="2"/>
</dbReference>
<dbReference type="InterPro" id="IPR016187">
    <property type="entry name" value="CTDL_fold"/>
</dbReference>
<dbReference type="EMBL" id="JARGEI010000018">
    <property type="protein sequence ID" value="KAJ8715415.1"/>
    <property type="molecule type" value="Genomic_DNA"/>
</dbReference>
<feature type="domain" description="C-type lectin" evidence="3">
    <location>
        <begin position="183"/>
        <end position="310"/>
    </location>
</feature>
<keyword evidence="1" id="KW-1015">Disulfide bond</keyword>
<accession>A0AAD8DR28</accession>
<name>A0AAD8DR28_MYTSE</name>
<reference evidence="4" key="1">
    <citation type="submission" date="2023-03" db="EMBL/GenBank/DDBJ databases">
        <title>Chromosome-level genomes of two armyworms, Mythimna separata and Mythimna loreyi, provide insights into the biosynthesis and reception of sex pheromones.</title>
        <authorList>
            <person name="Zhao H."/>
        </authorList>
    </citation>
    <scope>NUCLEOTIDE SEQUENCE</scope>
    <source>
        <strain evidence="4">BeijingLab</strain>
        <tissue evidence="4">Pupa</tissue>
    </source>
</reference>